<name>M5S452_9BACT</name>
<proteinExistence type="predicted"/>
<accession>M5S452</accession>
<dbReference type="Proteomes" id="UP000011996">
    <property type="component" value="Unassembled WGS sequence"/>
</dbReference>
<dbReference type="AlphaFoldDB" id="M5S452"/>
<gene>
    <name evidence="1" type="ORF">RESH_03046</name>
</gene>
<evidence type="ECO:0000313" key="2">
    <source>
        <dbReference type="Proteomes" id="UP000011996"/>
    </source>
</evidence>
<dbReference type="EMBL" id="ANOF01000095">
    <property type="protein sequence ID" value="EMI26403.1"/>
    <property type="molecule type" value="Genomic_DNA"/>
</dbReference>
<sequence>MHVTSKVTGEGHSAKLESGKRLTPLLRCTELFRIRTGSQRNESPVSEFAL</sequence>
<organism evidence="1 2">
    <name type="scientific">Rhodopirellula europaea SH398</name>
    <dbReference type="NCBI Taxonomy" id="1263868"/>
    <lineage>
        <taxon>Bacteria</taxon>
        <taxon>Pseudomonadati</taxon>
        <taxon>Planctomycetota</taxon>
        <taxon>Planctomycetia</taxon>
        <taxon>Pirellulales</taxon>
        <taxon>Pirellulaceae</taxon>
        <taxon>Rhodopirellula</taxon>
    </lineage>
</organism>
<comment type="caution">
    <text evidence="1">The sequence shown here is derived from an EMBL/GenBank/DDBJ whole genome shotgun (WGS) entry which is preliminary data.</text>
</comment>
<protein>
    <submittedName>
        <fullName evidence="1">Uncharacterized protein</fullName>
    </submittedName>
</protein>
<evidence type="ECO:0000313" key="1">
    <source>
        <dbReference type="EMBL" id="EMI26403.1"/>
    </source>
</evidence>
<dbReference type="STRING" id="1263868.RESH_03046"/>
<dbReference type="PATRIC" id="fig|1263868.3.peg.3294"/>
<reference evidence="1 2" key="1">
    <citation type="journal article" date="2013" name="Mar. Genomics">
        <title>Expression of sulfatases in Rhodopirellula baltica and the diversity of sulfatases in the genus Rhodopirellula.</title>
        <authorList>
            <person name="Wegner C.E."/>
            <person name="Richter-Heitmann T."/>
            <person name="Klindworth A."/>
            <person name="Klockow C."/>
            <person name="Richter M."/>
            <person name="Achstetter T."/>
            <person name="Glockner F.O."/>
            <person name="Harder J."/>
        </authorList>
    </citation>
    <scope>NUCLEOTIDE SEQUENCE [LARGE SCALE GENOMIC DNA]</scope>
    <source>
        <strain evidence="1 2">SH398</strain>
    </source>
</reference>